<name>A0ACB9JX36_9ASTR</name>
<keyword evidence="2" id="KW-1185">Reference proteome</keyword>
<protein>
    <submittedName>
        <fullName evidence="1">Uncharacterized protein</fullName>
    </submittedName>
</protein>
<organism evidence="1 2">
    <name type="scientific">Smallanthus sonchifolius</name>
    <dbReference type="NCBI Taxonomy" id="185202"/>
    <lineage>
        <taxon>Eukaryota</taxon>
        <taxon>Viridiplantae</taxon>
        <taxon>Streptophyta</taxon>
        <taxon>Embryophyta</taxon>
        <taxon>Tracheophyta</taxon>
        <taxon>Spermatophyta</taxon>
        <taxon>Magnoliopsida</taxon>
        <taxon>eudicotyledons</taxon>
        <taxon>Gunneridae</taxon>
        <taxon>Pentapetalae</taxon>
        <taxon>asterids</taxon>
        <taxon>campanulids</taxon>
        <taxon>Asterales</taxon>
        <taxon>Asteraceae</taxon>
        <taxon>Asteroideae</taxon>
        <taxon>Heliantheae alliance</taxon>
        <taxon>Millerieae</taxon>
        <taxon>Smallanthus</taxon>
    </lineage>
</organism>
<gene>
    <name evidence="1" type="ORF">L1987_06035</name>
</gene>
<dbReference type="Proteomes" id="UP001056120">
    <property type="component" value="Linkage Group LG02"/>
</dbReference>
<dbReference type="EMBL" id="CM042019">
    <property type="protein sequence ID" value="KAI3824572.1"/>
    <property type="molecule type" value="Genomic_DNA"/>
</dbReference>
<evidence type="ECO:0000313" key="2">
    <source>
        <dbReference type="Proteomes" id="UP001056120"/>
    </source>
</evidence>
<evidence type="ECO:0000313" key="1">
    <source>
        <dbReference type="EMBL" id="KAI3824572.1"/>
    </source>
</evidence>
<proteinExistence type="predicted"/>
<sequence length="138" mass="16185">MDLAFGFEIDVVFILQSLGFSNTCDFEEDLICMTEDKEPEHESVDKSTWYKKPQKESRIVFAFGPEFNYVEVKARRLKTHPITSWLYDTRRKAFVIERSGLPAEIQTFLPAIYKIVLHNSKEDVVERDTGELLRMYNP</sequence>
<reference evidence="1 2" key="2">
    <citation type="journal article" date="2022" name="Mol. Ecol. Resour.">
        <title>The genomes of chicory, endive, great burdock and yacon provide insights into Asteraceae paleo-polyploidization history and plant inulin production.</title>
        <authorList>
            <person name="Fan W."/>
            <person name="Wang S."/>
            <person name="Wang H."/>
            <person name="Wang A."/>
            <person name="Jiang F."/>
            <person name="Liu H."/>
            <person name="Zhao H."/>
            <person name="Xu D."/>
            <person name="Zhang Y."/>
        </authorList>
    </citation>
    <scope>NUCLEOTIDE SEQUENCE [LARGE SCALE GENOMIC DNA]</scope>
    <source>
        <strain evidence="2">cv. Yunnan</strain>
        <tissue evidence="1">Leaves</tissue>
    </source>
</reference>
<accession>A0ACB9JX36</accession>
<comment type="caution">
    <text evidence="1">The sequence shown here is derived from an EMBL/GenBank/DDBJ whole genome shotgun (WGS) entry which is preliminary data.</text>
</comment>
<reference evidence="2" key="1">
    <citation type="journal article" date="2022" name="Mol. Ecol. Resour.">
        <title>The genomes of chicory, endive, great burdock and yacon provide insights into Asteraceae palaeo-polyploidization history and plant inulin production.</title>
        <authorList>
            <person name="Fan W."/>
            <person name="Wang S."/>
            <person name="Wang H."/>
            <person name="Wang A."/>
            <person name="Jiang F."/>
            <person name="Liu H."/>
            <person name="Zhao H."/>
            <person name="Xu D."/>
            <person name="Zhang Y."/>
        </authorList>
    </citation>
    <scope>NUCLEOTIDE SEQUENCE [LARGE SCALE GENOMIC DNA]</scope>
    <source>
        <strain evidence="2">cv. Yunnan</strain>
    </source>
</reference>